<dbReference type="RefSeq" id="WP_187570109.1">
    <property type="nucleotide sequence ID" value="NZ_CP060711.1"/>
</dbReference>
<keyword evidence="7" id="KW-0472">Membrane</keyword>
<comment type="subcellular location">
    <subcellularLocation>
        <location evidence="1">Cell membrane</location>
        <topology evidence="1">Peripheral membrane protein</topology>
        <orientation evidence="1">Cytoplasmic side</orientation>
    </subcellularLocation>
</comment>
<keyword evidence="6" id="KW-0283">Flagellar rotation</keyword>
<keyword evidence="9" id="KW-0969">Cilium</keyword>
<comment type="similarity">
    <text evidence="2">Belongs to the FliN/MopA/SpaO family.</text>
</comment>
<dbReference type="PANTHER" id="PTHR43484">
    <property type="match status" value="1"/>
</dbReference>
<evidence type="ECO:0000256" key="2">
    <source>
        <dbReference type="ARBA" id="ARBA00009226"/>
    </source>
</evidence>
<dbReference type="KEGG" id="tbv:H9L17_14415"/>
<evidence type="ECO:0000256" key="7">
    <source>
        <dbReference type="ARBA" id="ARBA00023136"/>
    </source>
</evidence>
<gene>
    <name evidence="9" type="ORF">H9L17_14415</name>
</gene>
<dbReference type="GO" id="GO:0003774">
    <property type="term" value="F:cytoskeletal motor activity"/>
    <property type="evidence" value="ECO:0007669"/>
    <property type="project" value="InterPro"/>
</dbReference>
<evidence type="ECO:0000259" key="8">
    <source>
        <dbReference type="Pfam" id="PF01052"/>
    </source>
</evidence>
<feature type="domain" description="Flagellar motor switch protein FliN-like C-terminal" evidence="8">
    <location>
        <begin position="32"/>
        <end position="100"/>
    </location>
</feature>
<dbReference type="GO" id="GO:0006935">
    <property type="term" value="P:chemotaxis"/>
    <property type="evidence" value="ECO:0007669"/>
    <property type="project" value="UniProtKB-KW"/>
</dbReference>
<keyword evidence="10" id="KW-1185">Reference proteome</keyword>
<proteinExistence type="inferred from homology"/>
<dbReference type="PANTHER" id="PTHR43484:SF1">
    <property type="entry name" value="FLAGELLAR MOTOR SWITCH PROTEIN FLIN"/>
    <property type="match status" value="1"/>
</dbReference>
<sequence length="101" mass="10739">MNTTTVHAIEFPEAPTTEPTGSAIVGKDMNLVGHLPVSLSAMIGTVSLTVDQLYALRKGEVLTMNEDLETPVTLKLNGKAVARGELVAVDECFGIRITELS</sequence>
<dbReference type="Gene3D" id="2.30.330.10">
    <property type="entry name" value="SpoA-like"/>
    <property type="match status" value="1"/>
</dbReference>
<evidence type="ECO:0000256" key="5">
    <source>
        <dbReference type="ARBA" id="ARBA00022500"/>
    </source>
</evidence>
<dbReference type="GO" id="GO:0071973">
    <property type="term" value="P:bacterial-type flagellum-dependent cell motility"/>
    <property type="evidence" value="ECO:0007669"/>
    <property type="project" value="InterPro"/>
</dbReference>
<reference evidence="9 10" key="1">
    <citation type="submission" date="2020-08" db="EMBL/GenBank/DDBJ databases">
        <title>Genome sequence of Thermomonas brevis KACC 16975T.</title>
        <authorList>
            <person name="Hyun D.-W."/>
            <person name="Bae J.-W."/>
        </authorList>
    </citation>
    <scope>NUCLEOTIDE SEQUENCE [LARGE SCALE GENOMIC DNA]</scope>
    <source>
        <strain evidence="9 10">KACC 16975</strain>
    </source>
</reference>
<keyword evidence="9" id="KW-0282">Flagellum</keyword>
<dbReference type="GO" id="GO:0009425">
    <property type="term" value="C:bacterial-type flagellum basal body"/>
    <property type="evidence" value="ECO:0007669"/>
    <property type="project" value="InterPro"/>
</dbReference>
<dbReference type="EMBL" id="CP060711">
    <property type="protein sequence ID" value="QNN46343.1"/>
    <property type="molecule type" value="Genomic_DNA"/>
</dbReference>
<dbReference type="GO" id="GO:0005886">
    <property type="term" value="C:plasma membrane"/>
    <property type="evidence" value="ECO:0007669"/>
    <property type="project" value="UniProtKB-SubCell"/>
</dbReference>
<name>A0A7G9QSL8_9GAMM</name>
<dbReference type="AlphaFoldDB" id="A0A7G9QSL8"/>
<dbReference type="InterPro" id="IPR001172">
    <property type="entry name" value="FliN_T3SS_HrcQb"/>
</dbReference>
<dbReference type="InterPro" id="IPR051469">
    <property type="entry name" value="FliN/MopA/SpaO"/>
</dbReference>
<dbReference type="SUPFAM" id="SSF101801">
    <property type="entry name" value="Surface presentation of antigens (SPOA)"/>
    <property type="match status" value="1"/>
</dbReference>
<keyword evidence="9" id="KW-0966">Cell projection</keyword>
<dbReference type="InterPro" id="IPR036429">
    <property type="entry name" value="SpoA-like_sf"/>
</dbReference>
<evidence type="ECO:0000313" key="9">
    <source>
        <dbReference type="EMBL" id="QNN46343.1"/>
    </source>
</evidence>
<evidence type="ECO:0000256" key="3">
    <source>
        <dbReference type="ARBA" id="ARBA00021897"/>
    </source>
</evidence>
<evidence type="ECO:0000256" key="1">
    <source>
        <dbReference type="ARBA" id="ARBA00004413"/>
    </source>
</evidence>
<dbReference type="PRINTS" id="PR00956">
    <property type="entry name" value="FLGMOTORFLIN"/>
</dbReference>
<accession>A0A7G9QSL8</accession>
<dbReference type="InterPro" id="IPR001543">
    <property type="entry name" value="FliN-like_C"/>
</dbReference>
<keyword evidence="5" id="KW-0145">Chemotaxis</keyword>
<evidence type="ECO:0000313" key="10">
    <source>
        <dbReference type="Proteomes" id="UP000515977"/>
    </source>
</evidence>
<evidence type="ECO:0000256" key="6">
    <source>
        <dbReference type="ARBA" id="ARBA00022779"/>
    </source>
</evidence>
<dbReference type="Proteomes" id="UP000515977">
    <property type="component" value="Chromosome"/>
</dbReference>
<evidence type="ECO:0000256" key="4">
    <source>
        <dbReference type="ARBA" id="ARBA00022475"/>
    </source>
</evidence>
<protein>
    <recommendedName>
        <fullName evidence="3">Flagellar motor switch protein FliN</fullName>
    </recommendedName>
</protein>
<keyword evidence="4" id="KW-1003">Cell membrane</keyword>
<dbReference type="Pfam" id="PF01052">
    <property type="entry name" value="FliMN_C"/>
    <property type="match status" value="1"/>
</dbReference>
<organism evidence="9 10">
    <name type="scientific">Thermomonas brevis</name>
    <dbReference type="NCBI Taxonomy" id="215691"/>
    <lineage>
        <taxon>Bacteria</taxon>
        <taxon>Pseudomonadati</taxon>
        <taxon>Pseudomonadota</taxon>
        <taxon>Gammaproteobacteria</taxon>
        <taxon>Lysobacterales</taxon>
        <taxon>Lysobacteraceae</taxon>
        <taxon>Thermomonas</taxon>
    </lineage>
</organism>